<feature type="transmembrane region" description="Helical" evidence="1">
    <location>
        <begin position="217"/>
        <end position="234"/>
    </location>
</feature>
<evidence type="ECO:0000256" key="1">
    <source>
        <dbReference type="SAM" id="Phobius"/>
    </source>
</evidence>
<comment type="caution">
    <text evidence="2">The sequence shown here is derived from an EMBL/GenBank/DDBJ whole genome shotgun (WGS) entry which is preliminary data.</text>
</comment>
<organism evidence="2 3">
    <name type="scientific">Bosea eneae</name>
    <dbReference type="NCBI Taxonomy" id="151454"/>
    <lineage>
        <taxon>Bacteria</taxon>
        <taxon>Pseudomonadati</taxon>
        <taxon>Pseudomonadota</taxon>
        <taxon>Alphaproteobacteria</taxon>
        <taxon>Hyphomicrobiales</taxon>
        <taxon>Boseaceae</taxon>
        <taxon>Bosea</taxon>
    </lineage>
</organism>
<accession>A0ABW0IWU0</accession>
<feature type="transmembrane region" description="Helical" evidence="1">
    <location>
        <begin position="149"/>
        <end position="170"/>
    </location>
</feature>
<keyword evidence="1" id="KW-0812">Transmembrane</keyword>
<feature type="transmembrane region" description="Helical" evidence="1">
    <location>
        <begin position="190"/>
        <end position="210"/>
    </location>
</feature>
<reference evidence="3" key="1">
    <citation type="journal article" date="2019" name="Int. J. Syst. Evol. Microbiol.">
        <title>The Global Catalogue of Microorganisms (GCM) 10K type strain sequencing project: providing services to taxonomists for standard genome sequencing and annotation.</title>
        <authorList>
            <consortium name="The Broad Institute Genomics Platform"/>
            <consortium name="The Broad Institute Genome Sequencing Center for Infectious Disease"/>
            <person name="Wu L."/>
            <person name="Ma J."/>
        </authorList>
    </citation>
    <scope>NUCLEOTIDE SEQUENCE [LARGE SCALE GENOMIC DNA]</scope>
    <source>
        <strain evidence="3">NCAIM B.01391</strain>
    </source>
</reference>
<keyword evidence="3" id="KW-1185">Reference proteome</keyword>
<dbReference type="RefSeq" id="WP_377799863.1">
    <property type="nucleotide sequence ID" value="NZ_JBHSLW010000029.1"/>
</dbReference>
<gene>
    <name evidence="2" type="ORF">ACFPOB_18660</name>
</gene>
<proteinExistence type="predicted"/>
<keyword evidence="1" id="KW-1133">Transmembrane helix</keyword>
<feature type="transmembrane region" description="Helical" evidence="1">
    <location>
        <begin position="240"/>
        <end position="258"/>
    </location>
</feature>
<protein>
    <submittedName>
        <fullName evidence="2">Uncharacterized protein</fullName>
    </submittedName>
</protein>
<dbReference type="EMBL" id="JBHSLW010000029">
    <property type="protein sequence ID" value="MFC5421581.1"/>
    <property type="molecule type" value="Genomic_DNA"/>
</dbReference>
<feature type="transmembrane region" description="Helical" evidence="1">
    <location>
        <begin position="52"/>
        <end position="71"/>
    </location>
</feature>
<feature type="transmembrane region" description="Helical" evidence="1">
    <location>
        <begin position="124"/>
        <end position="142"/>
    </location>
</feature>
<sequence length="304" mass="33051">MFSVPFVIALSLSILLIALVFVADRAMSAGGVEDAVDAVFEPLKGTGPDIMRVSLGAFLLCLWLLGGILLTPELKTESQAVSWFQLLLAICTLWWRTVFIAGFGIVALYILAVAQYGGFHLMDYPLFLGIAAYLIIHSLRLARLQPYALSILYAAMAQTLLWASVEKWAYASWTLPLLAQHERITLGINHHIYVMLAGFVEFVAAFLLLFGMLSQRLVAAMLLGIFVAAIIDFGKVDAVGHLMIIASLGVAVIEGNTLVNRAVQSGIRSYRIGGLEQAATYVGVLLLFFLMYYGAHGLAYGSLA</sequence>
<evidence type="ECO:0000313" key="3">
    <source>
        <dbReference type="Proteomes" id="UP001596053"/>
    </source>
</evidence>
<feature type="transmembrane region" description="Helical" evidence="1">
    <location>
        <begin position="278"/>
        <end position="295"/>
    </location>
</feature>
<name>A0ABW0IWU0_9HYPH</name>
<keyword evidence="1" id="KW-0472">Membrane</keyword>
<feature type="transmembrane region" description="Helical" evidence="1">
    <location>
        <begin position="83"/>
        <end position="112"/>
    </location>
</feature>
<dbReference type="Proteomes" id="UP001596053">
    <property type="component" value="Unassembled WGS sequence"/>
</dbReference>
<evidence type="ECO:0000313" key="2">
    <source>
        <dbReference type="EMBL" id="MFC5421581.1"/>
    </source>
</evidence>